<evidence type="ECO:0000313" key="2">
    <source>
        <dbReference type="Proteomes" id="UP000708208"/>
    </source>
</evidence>
<dbReference type="Pfam" id="PF02330">
    <property type="entry name" value="MAM33"/>
    <property type="match status" value="1"/>
</dbReference>
<name>A0A8J2JP18_9HEXA</name>
<dbReference type="PANTHER" id="PTHR10826:SF1">
    <property type="entry name" value="COMPLEMENT COMPONENT 1 Q SUBCOMPONENT-BINDING PROTEIN, MITOCHONDRIAL"/>
    <property type="match status" value="1"/>
</dbReference>
<evidence type="ECO:0008006" key="3">
    <source>
        <dbReference type="Google" id="ProtNLM"/>
    </source>
</evidence>
<gene>
    <name evidence="1" type="ORF">AFUS01_LOCUS12827</name>
</gene>
<dbReference type="GO" id="GO:0042256">
    <property type="term" value="P:cytosolic ribosome assembly"/>
    <property type="evidence" value="ECO:0007669"/>
    <property type="project" value="TreeGrafter"/>
</dbReference>
<protein>
    <recommendedName>
        <fullName evidence="3">Complement component 1 Q subcomponent-binding protein, mitochondrial</fullName>
    </recommendedName>
</protein>
<reference evidence="1" key="1">
    <citation type="submission" date="2021-06" db="EMBL/GenBank/DDBJ databases">
        <authorList>
            <person name="Hodson N. C."/>
            <person name="Mongue J. A."/>
            <person name="Jaron S. K."/>
        </authorList>
    </citation>
    <scope>NUCLEOTIDE SEQUENCE</scope>
</reference>
<dbReference type="Proteomes" id="UP000708208">
    <property type="component" value="Unassembled WGS sequence"/>
</dbReference>
<organism evidence="1 2">
    <name type="scientific">Allacma fusca</name>
    <dbReference type="NCBI Taxonomy" id="39272"/>
    <lineage>
        <taxon>Eukaryota</taxon>
        <taxon>Metazoa</taxon>
        <taxon>Ecdysozoa</taxon>
        <taxon>Arthropoda</taxon>
        <taxon>Hexapoda</taxon>
        <taxon>Collembola</taxon>
        <taxon>Symphypleona</taxon>
        <taxon>Sminthuridae</taxon>
        <taxon>Allacma</taxon>
    </lineage>
</organism>
<dbReference type="OrthoDB" id="278212at2759"/>
<evidence type="ECO:0000313" key="1">
    <source>
        <dbReference type="EMBL" id="CAG7723761.1"/>
    </source>
</evidence>
<accession>A0A8J2JP18</accession>
<comment type="caution">
    <text evidence="1">The sequence shown here is derived from an EMBL/GenBank/DDBJ whole genome shotgun (WGS) entry which is preliminary data.</text>
</comment>
<dbReference type="GO" id="GO:0005759">
    <property type="term" value="C:mitochondrial matrix"/>
    <property type="evidence" value="ECO:0007669"/>
    <property type="project" value="InterPro"/>
</dbReference>
<dbReference type="PANTHER" id="PTHR10826">
    <property type="entry name" value="COMPLEMENT COMPONENT 1"/>
    <property type="match status" value="1"/>
</dbReference>
<dbReference type="EMBL" id="CAJVCH010102291">
    <property type="protein sequence ID" value="CAG7723761.1"/>
    <property type="molecule type" value="Genomic_DNA"/>
</dbReference>
<dbReference type="FunFam" id="3.10.280.10:FF:000005">
    <property type="entry name" value="Glycoprotein gC1qBP, putative"/>
    <property type="match status" value="1"/>
</dbReference>
<dbReference type="AlphaFoldDB" id="A0A8J2JP18"/>
<proteinExistence type="predicted"/>
<sequence length="251" mass="28305">MMRSVLSRFNPRSAMMLLGKPVMLPSASVFNFPVMGKIPSNTFTGSVMHMSNLHTKGDQELYSFLTEEIATEKKTMKASPVPKSIDGFEVVIEESELTLTKKFNNEVVEISLNVNHTVDSDNAEEVRPGDEAAGAEMRSRPNFEVDIRKGNQILSFSCSYIRGPPSDSQEDYSDAFLIDEIALYEGEWNDKVYAVAGDILDGYLYDLFMNLLEERGISNEFVDKLSEYCTDYEHQLYVGLLSRLQTFVGQK</sequence>
<dbReference type="InterPro" id="IPR003428">
    <property type="entry name" value="MAM33"/>
</dbReference>
<keyword evidence="2" id="KW-1185">Reference proteome</keyword>